<comment type="caution">
    <text evidence="1">The sequence shown here is derived from an EMBL/GenBank/DDBJ whole genome shotgun (WGS) entry which is preliminary data.</text>
</comment>
<reference evidence="1 2" key="1">
    <citation type="journal article" date="2016" name="Nat. Commun.">
        <title>Thousands of microbial genomes shed light on interconnected biogeochemical processes in an aquifer system.</title>
        <authorList>
            <person name="Anantharaman K."/>
            <person name="Brown C.T."/>
            <person name="Hug L.A."/>
            <person name="Sharon I."/>
            <person name="Castelle C.J."/>
            <person name="Probst A.J."/>
            <person name="Thomas B.C."/>
            <person name="Singh A."/>
            <person name="Wilkins M.J."/>
            <person name="Karaoz U."/>
            <person name="Brodie E.L."/>
            <person name="Williams K.H."/>
            <person name="Hubbard S.S."/>
            <person name="Banfield J.F."/>
        </authorList>
    </citation>
    <scope>NUCLEOTIDE SEQUENCE [LARGE SCALE GENOMIC DNA]</scope>
</reference>
<dbReference type="Proteomes" id="UP000178114">
    <property type="component" value="Unassembled WGS sequence"/>
</dbReference>
<evidence type="ECO:0000313" key="1">
    <source>
        <dbReference type="EMBL" id="OGF81846.1"/>
    </source>
</evidence>
<name>A0A1F5X1S2_9BACT</name>
<sequence length="85" mass="9568">MLPPPAVPAVNTPATDADMNEMYLKEEKEHSEFVEDLVRDALTHGIAHAVKMAGALKNPHILDDFHDALADKYYEKLLEARKLKQ</sequence>
<organism evidence="1 2">
    <name type="scientific">Candidatus Giovannonibacteria bacterium RIFCSPLOWO2_01_FULL_45_34</name>
    <dbReference type="NCBI Taxonomy" id="1798351"/>
    <lineage>
        <taxon>Bacteria</taxon>
        <taxon>Candidatus Giovannoniibacteriota</taxon>
    </lineage>
</organism>
<protein>
    <submittedName>
        <fullName evidence="1">Uncharacterized protein</fullName>
    </submittedName>
</protein>
<gene>
    <name evidence="1" type="ORF">A2930_00710</name>
</gene>
<proteinExistence type="predicted"/>
<dbReference type="EMBL" id="MFID01000004">
    <property type="protein sequence ID" value="OGF81846.1"/>
    <property type="molecule type" value="Genomic_DNA"/>
</dbReference>
<accession>A0A1F5X1S2</accession>
<dbReference type="AlphaFoldDB" id="A0A1F5X1S2"/>
<evidence type="ECO:0000313" key="2">
    <source>
        <dbReference type="Proteomes" id="UP000178114"/>
    </source>
</evidence>